<feature type="domain" description="N-acetyltransferase" evidence="2">
    <location>
        <begin position="3"/>
        <end position="159"/>
    </location>
</feature>
<dbReference type="PANTHER" id="PTHR13947">
    <property type="entry name" value="GNAT FAMILY N-ACETYLTRANSFERASE"/>
    <property type="match status" value="1"/>
</dbReference>
<name>A0A238KI68_9RHOB</name>
<proteinExistence type="predicted"/>
<dbReference type="Proteomes" id="UP000207598">
    <property type="component" value="Unassembled WGS sequence"/>
</dbReference>
<sequence>MEIVLKELGPGDVDWLVAQHGRLYARDEGFDASFAVLVREILEAFEAGHDPACERGFVAWQGEARLGSIFCVRQDGDTAKLRLFFLLPEARGKGLGKRMLQACMGFARDCGYRRMVLWTHESHRAACALYERAGWWLVRSEPKRSFGVDVVEQGWEVTL</sequence>
<dbReference type="Gene3D" id="3.40.630.30">
    <property type="match status" value="1"/>
</dbReference>
<keyword evidence="1 3" id="KW-0808">Transferase</keyword>
<dbReference type="InterPro" id="IPR050769">
    <property type="entry name" value="NAT_camello-type"/>
</dbReference>
<accession>A0A238KI68</accession>
<dbReference type="PROSITE" id="PS51186">
    <property type="entry name" value="GNAT"/>
    <property type="match status" value="1"/>
</dbReference>
<dbReference type="RefSeq" id="WP_094021415.1">
    <property type="nucleotide sequence ID" value="NZ_FXYF01000006.1"/>
</dbReference>
<evidence type="ECO:0000313" key="3">
    <source>
        <dbReference type="EMBL" id="SMX42398.1"/>
    </source>
</evidence>
<dbReference type="InterPro" id="IPR000182">
    <property type="entry name" value="GNAT_dom"/>
</dbReference>
<dbReference type="GO" id="GO:0008080">
    <property type="term" value="F:N-acetyltransferase activity"/>
    <property type="evidence" value="ECO:0007669"/>
    <property type="project" value="InterPro"/>
</dbReference>
<dbReference type="InterPro" id="IPR016181">
    <property type="entry name" value="Acyl_CoA_acyltransferase"/>
</dbReference>
<dbReference type="SUPFAM" id="SSF55729">
    <property type="entry name" value="Acyl-CoA N-acyltransferases (Nat)"/>
    <property type="match status" value="1"/>
</dbReference>
<organism evidence="3 4">
    <name type="scientific">Maliponia aquimaris</name>
    <dbReference type="NCBI Taxonomy" id="1673631"/>
    <lineage>
        <taxon>Bacteria</taxon>
        <taxon>Pseudomonadati</taxon>
        <taxon>Pseudomonadota</taxon>
        <taxon>Alphaproteobacteria</taxon>
        <taxon>Rhodobacterales</taxon>
        <taxon>Paracoccaceae</taxon>
        <taxon>Maliponia</taxon>
    </lineage>
</organism>
<protein>
    <submittedName>
        <fullName evidence="3">Acetyltransferase (GNAT) family protein</fullName>
    </submittedName>
</protein>
<evidence type="ECO:0000256" key="1">
    <source>
        <dbReference type="ARBA" id="ARBA00022679"/>
    </source>
</evidence>
<evidence type="ECO:0000313" key="4">
    <source>
        <dbReference type="Proteomes" id="UP000207598"/>
    </source>
</evidence>
<dbReference type="EMBL" id="FXYF01000006">
    <property type="protein sequence ID" value="SMX42398.1"/>
    <property type="molecule type" value="Genomic_DNA"/>
</dbReference>
<dbReference type="Pfam" id="PF00583">
    <property type="entry name" value="Acetyltransf_1"/>
    <property type="match status" value="1"/>
</dbReference>
<dbReference type="PANTHER" id="PTHR13947:SF37">
    <property type="entry name" value="LD18367P"/>
    <property type="match status" value="1"/>
</dbReference>
<reference evidence="3 4" key="1">
    <citation type="submission" date="2017-05" db="EMBL/GenBank/DDBJ databases">
        <authorList>
            <person name="Song R."/>
            <person name="Chenine A.L."/>
            <person name="Ruprecht R.M."/>
        </authorList>
    </citation>
    <scope>NUCLEOTIDE SEQUENCE [LARGE SCALE GENOMIC DNA]</scope>
    <source>
        <strain evidence="3 4">CECT 8898</strain>
    </source>
</reference>
<dbReference type="AlphaFoldDB" id="A0A238KI68"/>
<gene>
    <name evidence="3" type="ORF">MAA8898_02595</name>
</gene>
<dbReference type="CDD" id="cd04301">
    <property type="entry name" value="NAT_SF"/>
    <property type="match status" value="1"/>
</dbReference>
<dbReference type="OrthoDB" id="273614at2"/>
<evidence type="ECO:0000259" key="2">
    <source>
        <dbReference type="PROSITE" id="PS51186"/>
    </source>
</evidence>
<keyword evidence="4" id="KW-1185">Reference proteome</keyword>